<reference evidence="1" key="1">
    <citation type="journal article" date="2020" name="Stud. Mycol.">
        <title>101 Dothideomycetes genomes: a test case for predicting lifestyles and emergence of pathogens.</title>
        <authorList>
            <person name="Haridas S."/>
            <person name="Albert R."/>
            <person name="Binder M."/>
            <person name="Bloem J."/>
            <person name="Labutti K."/>
            <person name="Salamov A."/>
            <person name="Andreopoulos B."/>
            <person name="Baker S."/>
            <person name="Barry K."/>
            <person name="Bills G."/>
            <person name="Bluhm B."/>
            <person name="Cannon C."/>
            <person name="Castanera R."/>
            <person name="Culley D."/>
            <person name="Daum C."/>
            <person name="Ezra D."/>
            <person name="Gonzalez J."/>
            <person name="Henrissat B."/>
            <person name="Kuo A."/>
            <person name="Liang C."/>
            <person name="Lipzen A."/>
            <person name="Lutzoni F."/>
            <person name="Magnuson J."/>
            <person name="Mondo S."/>
            <person name="Nolan M."/>
            <person name="Ohm R."/>
            <person name="Pangilinan J."/>
            <person name="Park H.-J."/>
            <person name="Ramirez L."/>
            <person name="Alfaro M."/>
            <person name="Sun H."/>
            <person name="Tritt A."/>
            <person name="Yoshinaga Y."/>
            <person name="Zwiers L.-H."/>
            <person name="Turgeon B."/>
            <person name="Goodwin S."/>
            <person name="Spatafora J."/>
            <person name="Crous P."/>
            <person name="Grigoriev I."/>
        </authorList>
    </citation>
    <scope>NUCLEOTIDE SEQUENCE</scope>
    <source>
        <strain evidence="1">CBS 269.34</strain>
    </source>
</reference>
<protein>
    <submittedName>
        <fullName evidence="1">Uncharacterized protein</fullName>
    </submittedName>
</protein>
<dbReference type="OrthoDB" id="3513679at2759"/>
<proteinExistence type="predicted"/>
<organism evidence="1 2">
    <name type="scientific">Lophium mytilinum</name>
    <dbReference type="NCBI Taxonomy" id="390894"/>
    <lineage>
        <taxon>Eukaryota</taxon>
        <taxon>Fungi</taxon>
        <taxon>Dikarya</taxon>
        <taxon>Ascomycota</taxon>
        <taxon>Pezizomycotina</taxon>
        <taxon>Dothideomycetes</taxon>
        <taxon>Pleosporomycetidae</taxon>
        <taxon>Mytilinidiales</taxon>
        <taxon>Mytilinidiaceae</taxon>
        <taxon>Lophium</taxon>
    </lineage>
</organism>
<dbReference type="EMBL" id="MU004183">
    <property type="protein sequence ID" value="KAF2500630.1"/>
    <property type="molecule type" value="Genomic_DNA"/>
</dbReference>
<dbReference type="Proteomes" id="UP000799750">
    <property type="component" value="Unassembled WGS sequence"/>
</dbReference>
<evidence type="ECO:0000313" key="2">
    <source>
        <dbReference type="Proteomes" id="UP000799750"/>
    </source>
</evidence>
<gene>
    <name evidence="1" type="ORF">BU16DRAFT_523406</name>
</gene>
<keyword evidence="2" id="KW-1185">Reference proteome</keyword>
<accession>A0A6A6RA07</accession>
<evidence type="ECO:0000313" key="1">
    <source>
        <dbReference type="EMBL" id="KAF2500630.1"/>
    </source>
</evidence>
<name>A0A6A6RA07_9PEZI</name>
<sequence>MLQTKDHEPAVDPYKKAYRLIRTLDESQLSAPIDFGLIREDCEGYVDANTTEVTTDIITAVNFVFHLEGRENAFAGEAIDAKVLDDMVMSENKVNSYASKRGYTGPRIQGPSGDWLDEDRMMLKRRVGYLSCRWNSERYYGTSP</sequence>
<dbReference type="AlphaFoldDB" id="A0A6A6RA07"/>